<dbReference type="AlphaFoldDB" id="A0AAU7Q199"/>
<gene>
    <name evidence="1" type="ORF">ABLO99_06920</name>
</gene>
<evidence type="ECO:0000313" key="1">
    <source>
        <dbReference type="EMBL" id="XBS66905.1"/>
    </source>
</evidence>
<sequence>MEIFQSFEEQMTKVMDISWKRGIEKLAMDAVSRVINYISANSKEEGFFVNLITKGLILGKSKSNTLPQCVFRKPVELLIKNIASDESKNNPSFGPLTTTF</sequence>
<protein>
    <submittedName>
        <fullName evidence="1">Uncharacterized protein</fullName>
    </submittedName>
</protein>
<reference evidence="1" key="1">
    <citation type="submission" date="2024-06" db="EMBL/GenBank/DDBJ databases">
        <authorList>
            <person name="Dussert Y."/>
            <person name="Peccoud J."/>
            <person name="Pigeault R."/>
        </authorList>
    </citation>
    <scope>NUCLEOTIDE SEQUENCE</scope>
    <source>
        <strain evidence="1">WArc</strain>
    </source>
</reference>
<accession>A0AAU7Q199</accession>
<proteinExistence type="predicted"/>
<dbReference type="RefSeq" id="WP_349967385.1">
    <property type="nucleotide sequence ID" value="NZ_CP157942.1"/>
</dbReference>
<dbReference type="EMBL" id="CP157942">
    <property type="protein sequence ID" value="XBS66905.1"/>
    <property type="molecule type" value="Genomic_DNA"/>
</dbReference>
<name>A0AAU7Q199_9RICK</name>
<organism evidence="1">
    <name type="scientific">Wolbachia endosymbiont of Armadillidium arcangelii</name>
    <dbReference type="NCBI Taxonomy" id="3158571"/>
    <lineage>
        <taxon>Bacteria</taxon>
        <taxon>Pseudomonadati</taxon>
        <taxon>Pseudomonadota</taxon>
        <taxon>Alphaproteobacteria</taxon>
        <taxon>Rickettsiales</taxon>
        <taxon>Anaplasmataceae</taxon>
        <taxon>Wolbachieae</taxon>
        <taxon>Wolbachia</taxon>
    </lineage>
</organism>